<evidence type="ECO:0000313" key="2">
    <source>
        <dbReference type="EMBL" id="UTF55393.1"/>
    </source>
</evidence>
<dbReference type="RefSeq" id="WP_254160359.1">
    <property type="nucleotide sequence ID" value="NZ_CP100355.1"/>
</dbReference>
<accession>A0A9E7SYT8</accession>
<organism evidence="2 3">
    <name type="scientific">Natronosalvus rutilus</name>
    <dbReference type="NCBI Taxonomy" id="2953753"/>
    <lineage>
        <taxon>Archaea</taxon>
        <taxon>Methanobacteriati</taxon>
        <taxon>Methanobacteriota</taxon>
        <taxon>Stenosarchaea group</taxon>
        <taxon>Halobacteria</taxon>
        <taxon>Halobacteriales</taxon>
        <taxon>Natrialbaceae</taxon>
        <taxon>Natronosalvus</taxon>
    </lineage>
</organism>
<keyword evidence="3" id="KW-1185">Reference proteome</keyword>
<dbReference type="Proteomes" id="UP001056855">
    <property type="component" value="Chromosome"/>
</dbReference>
<sequence length="134" mass="14292">MVEDRITDGRRIAELLASEIDGRADDELASLAVTNADRDVEPAVGGARAFDISFADEDGDPLERLARVFVHPDRAHLEFGQGREAAVDAAGEADLRTRPKATTPAKTLVFLERAAAVKRGVSVVQAAARDGGIR</sequence>
<reference evidence="2" key="1">
    <citation type="submission" date="2022-06" db="EMBL/GenBank/DDBJ databases">
        <title>Diverse halophilic archaea isolated from saline environments.</title>
        <authorList>
            <person name="Cui H.-L."/>
        </authorList>
    </citation>
    <scope>NUCLEOTIDE SEQUENCE</scope>
    <source>
        <strain evidence="2">WLHS1</strain>
    </source>
</reference>
<name>A0A9E7SYT8_9EURY</name>
<dbReference type="GeneID" id="73290207"/>
<feature type="domain" description="DUF7993" evidence="1">
    <location>
        <begin position="1"/>
        <end position="129"/>
    </location>
</feature>
<gene>
    <name evidence="2" type="ORF">NGM29_09135</name>
</gene>
<dbReference type="AlphaFoldDB" id="A0A9E7SYT8"/>
<dbReference type="EMBL" id="CP100355">
    <property type="protein sequence ID" value="UTF55393.1"/>
    <property type="molecule type" value="Genomic_DNA"/>
</dbReference>
<proteinExistence type="predicted"/>
<evidence type="ECO:0000259" key="1">
    <source>
        <dbReference type="Pfam" id="PF25956"/>
    </source>
</evidence>
<protein>
    <recommendedName>
        <fullName evidence="1">DUF7993 domain-containing protein</fullName>
    </recommendedName>
</protein>
<dbReference type="InterPro" id="IPR058306">
    <property type="entry name" value="DUF7993"/>
</dbReference>
<dbReference type="Pfam" id="PF25956">
    <property type="entry name" value="DUF7993"/>
    <property type="match status" value="1"/>
</dbReference>
<dbReference type="KEGG" id="sawl:NGM29_09135"/>
<evidence type="ECO:0000313" key="3">
    <source>
        <dbReference type="Proteomes" id="UP001056855"/>
    </source>
</evidence>